<accession>A0A6N8GPE3</accession>
<reference evidence="2 3" key="1">
    <citation type="submission" date="2019-12" db="EMBL/GenBank/DDBJ databases">
        <authorList>
            <person name="Shi Y."/>
        </authorList>
    </citation>
    <scope>NUCLEOTIDE SEQUENCE [LARGE SCALE GENOMIC DNA]</scope>
    <source>
        <strain evidence="2 3">JCM 17929</strain>
    </source>
</reference>
<evidence type="ECO:0000313" key="3">
    <source>
        <dbReference type="Proteomes" id="UP000436989"/>
    </source>
</evidence>
<protein>
    <submittedName>
        <fullName evidence="2">Tripartite tricarboxylate transporter substrate binding protein</fullName>
    </submittedName>
</protein>
<dbReference type="AlphaFoldDB" id="A0A6N8GPE3"/>
<proteinExistence type="inferred from homology"/>
<dbReference type="Pfam" id="PF03401">
    <property type="entry name" value="TctC"/>
    <property type="match status" value="1"/>
</dbReference>
<evidence type="ECO:0000313" key="2">
    <source>
        <dbReference type="EMBL" id="MUN64649.1"/>
    </source>
</evidence>
<organism evidence="2 3">
    <name type="scientific">Kocuria sediminis</name>
    <dbReference type="NCBI Taxonomy" id="1038857"/>
    <lineage>
        <taxon>Bacteria</taxon>
        <taxon>Bacillati</taxon>
        <taxon>Actinomycetota</taxon>
        <taxon>Actinomycetes</taxon>
        <taxon>Micrococcales</taxon>
        <taxon>Micrococcaceae</taxon>
        <taxon>Kocuria</taxon>
    </lineage>
</organism>
<dbReference type="PANTHER" id="PTHR42928:SF5">
    <property type="entry name" value="BLR1237 PROTEIN"/>
    <property type="match status" value="1"/>
</dbReference>
<name>A0A6N8GPE3_9MICC</name>
<evidence type="ECO:0000256" key="1">
    <source>
        <dbReference type="ARBA" id="ARBA00006987"/>
    </source>
</evidence>
<dbReference type="CDD" id="cd07012">
    <property type="entry name" value="PBP2_Bug_TTT"/>
    <property type="match status" value="1"/>
</dbReference>
<sequence>MNTTKHAVSAVTGLGLLSLVLTGCGGVETASGSAEYPTKSVNLTAPSSPGGSTDLISRALASSLEEPLGQSVVVENKSGANTAVGTKEVLNSQPDGYSTVLAAESLFAVTPLFVEDPDAVTMEDMTVVAPVSQEEYILVVNKDSGITKLEDLLKKDSVNYATSGAGTGGQFAQAALFSLAGTKATDVPFDGGSAAVTAVLGNHADATATQLAEVKAQIDAGELVPLAVFSAERSEYFPEIPTVEEAGYDVDVVQRRWIAVPKDTPEETVSKLTESVETAKDSQEFQDFLEQNLISEWDGEPADVTTTVEEDLQTYTGLVEKYDLTAAEQ</sequence>
<dbReference type="EMBL" id="WOGU01000016">
    <property type="protein sequence ID" value="MUN64649.1"/>
    <property type="molecule type" value="Genomic_DNA"/>
</dbReference>
<dbReference type="InterPro" id="IPR042100">
    <property type="entry name" value="Bug_dom1"/>
</dbReference>
<dbReference type="RefSeq" id="WP_156270526.1">
    <property type="nucleotide sequence ID" value="NZ_WOGU01000016.1"/>
</dbReference>
<dbReference type="Proteomes" id="UP000436989">
    <property type="component" value="Unassembled WGS sequence"/>
</dbReference>
<dbReference type="SUPFAM" id="SSF53850">
    <property type="entry name" value="Periplasmic binding protein-like II"/>
    <property type="match status" value="1"/>
</dbReference>
<dbReference type="PIRSF" id="PIRSF017082">
    <property type="entry name" value="YflP"/>
    <property type="match status" value="1"/>
</dbReference>
<dbReference type="PROSITE" id="PS51257">
    <property type="entry name" value="PROKAR_LIPOPROTEIN"/>
    <property type="match status" value="1"/>
</dbReference>
<dbReference type="InterPro" id="IPR005064">
    <property type="entry name" value="BUG"/>
</dbReference>
<dbReference type="Gene3D" id="3.40.190.10">
    <property type="entry name" value="Periplasmic binding protein-like II"/>
    <property type="match status" value="1"/>
</dbReference>
<keyword evidence="3" id="KW-1185">Reference proteome</keyword>
<gene>
    <name evidence="2" type="ORF">GMA12_16125</name>
</gene>
<comment type="similarity">
    <text evidence="1">Belongs to the UPF0065 (bug) family.</text>
</comment>
<dbReference type="Gene3D" id="3.40.190.150">
    <property type="entry name" value="Bordetella uptake gene, domain 1"/>
    <property type="match status" value="1"/>
</dbReference>
<comment type="caution">
    <text evidence="2">The sequence shown here is derived from an EMBL/GenBank/DDBJ whole genome shotgun (WGS) entry which is preliminary data.</text>
</comment>
<dbReference type="PANTHER" id="PTHR42928">
    <property type="entry name" value="TRICARBOXYLATE-BINDING PROTEIN"/>
    <property type="match status" value="1"/>
</dbReference>